<evidence type="ECO:0000313" key="4">
    <source>
        <dbReference type="EMBL" id="NIJ52611.1"/>
    </source>
</evidence>
<sequence length="542" mass="59238">MKLKTKKYTTHIARQGIRKQHVLFFMILSLTSCKNDPQKLKPSMEPITESVYASGIVKSKNQYQVYASAAGIISRILVSKGDIISKGTPLVQITNTAAKLNTENALLNAQYASVASNKEKLDELSMAIRLANTKLDNDLSLLQRQKNLWAQKVGTSNDLDARQLTYANSKNGYQTAKLRFAEMQKQISFQQKQSRKTLEISKTASGDFTVRSERDGKVYDILKESGEMVNTINPIALVGDANDFLLELQIDENDITRIKAGQKMLLTMDSYKGQIFEAIVDKVIPVAGLDEEALVPESDPEMQELSGMLDKIMQIQNPDLAASKLTEQSIANQKQVFPVIQSSDQANITLLGGADTHSDSAATRHPDRLSASTGFYSLENSEPSSTNLPAIEAVIDQNQTLVTGATIKLRLSTDVFIAGKRIPAGSFLYGKASLNQERLRVVIESVRSDNGLFPISLSVYDMDGMEGIYIPGAISRDVGKQSSDRAIQGINIPMLDPSLGAQAASAGIEAAKTFLGRKAKLIQVTVKAGYRVLLKDVNAKSI</sequence>
<dbReference type="Gene3D" id="2.40.50.100">
    <property type="match status" value="1"/>
</dbReference>
<dbReference type="PANTHER" id="PTHR32347:SF14">
    <property type="entry name" value="EFFLUX SYSTEM COMPONENT YKNX-RELATED"/>
    <property type="match status" value="1"/>
</dbReference>
<evidence type="ECO:0000256" key="2">
    <source>
        <dbReference type="ARBA" id="ARBA00023054"/>
    </source>
</evidence>
<dbReference type="InterPro" id="IPR050465">
    <property type="entry name" value="UPF0194_transport"/>
</dbReference>
<keyword evidence="2" id="KW-0175">Coiled coil</keyword>
<reference evidence="4 5" key="1">
    <citation type="submission" date="2020-03" db="EMBL/GenBank/DDBJ databases">
        <title>Genomic Encyclopedia of Type Strains, Phase IV (KMG-IV): sequencing the most valuable type-strain genomes for metagenomic binning, comparative biology and taxonomic classification.</title>
        <authorList>
            <person name="Goeker M."/>
        </authorList>
    </citation>
    <scope>NUCLEOTIDE SEQUENCE [LARGE SCALE GENOMIC DNA]</scope>
    <source>
        <strain evidence="4 5">DSM 102865</strain>
    </source>
</reference>
<evidence type="ECO:0000313" key="5">
    <source>
        <dbReference type="Proteomes" id="UP001179181"/>
    </source>
</evidence>
<comment type="subcellular location">
    <subcellularLocation>
        <location evidence="1">Cell envelope</location>
    </subcellularLocation>
</comment>
<dbReference type="PANTHER" id="PTHR32347">
    <property type="entry name" value="EFFLUX SYSTEM COMPONENT YKNX-RELATED"/>
    <property type="match status" value="1"/>
</dbReference>
<dbReference type="Gene3D" id="2.40.30.170">
    <property type="match status" value="1"/>
</dbReference>
<dbReference type="SUPFAM" id="SSF111369">
    <property type="entry name" value="HlyD-like secretion proteins"/>
    <property type="match status" value="1"/>
</dbReference>
<comment type="caution">
    <text evidence="4">The sequence shown here is derived from an EMBL/GenBank/DDBJ whole genome shotgun (WGS) entry which is preliminary data.</text>
</comment>
<gene>
    <name evidence="4" type="ORF">FHS68_001781</name>
</gene>
<keyword evidence="5" id="KW-1185">Reference proteome</keyword>
<dbReference type="InterPro" id="IPR055407">
    <property type="entry name" value="TraM_C"/>
</dbReference>
<evidence type="ECO:0000259" key="3">
    <source>
        <dbReference type="Pfam" id="PF12508"/>
    </source>
</evidence>
<feature type="domain" description="Conjugative transposon TraM C-terminal" evidence="3">
    <location>
        <begin position="391"/>
        <end position="535"/>
    </location>
</feature>
<name>A0ABX0UNF3_9BACT</name>
<dbReference type="EMBL" id="JAASQJ010000002">
    <property type="protein sequence ID" value="NIJ52611.1"/>
    <property type="molecule type" value="Genomic_DNA"/>
</dbReference>
<dbReference type="Pfam" id="PF12508">
    <property type="entry name" value="Transposon_TraM"/>
    <property type="match status" value="1"/>
</dbReference>
<dbReference type="RefSeq" id="WP_167269185.1">
    <property type="nucleotide sequence ID" value="NZ_JAASQJ010000002.1"/>
</dbReference>
<evidence type="ECO:0000256" key="1">
    <source>
        <dbReference type="ARBA" id="ARBA00004196"/>
    </source>
</evidence>
<organism evidence="4 5">
    <name type="scientific">Dyadobacter arcticus</name>
    <dbReference type="NCBI Taxonomy" id="1078754"/>
    <lineage>
        <taxon>Bacteria</taxon>
        <taxon>Pseudomonadati</taxon>
        <taxon>Bacteroidota</taxon>
        <taxon>Cytophagia</taxon>
        <taxon>Cytophagales</taxon>
        <taxon>Spirosomataceae</taxon>
        <taxon>Dyadobacter</taxon>
    </lineage>
</organism>
<dbReference type="Proteomes" id="UP001179181">
    <property type="component" value="Unassembled WGS sequence"/>
</dbReference>
<accession>A0ABX0UNF3</accession>
<dbReference type="PROSITE" id="PS51257">
    <property type="entry name" value="PROKAR_LIPOPROTEIN"/>
    <property type="match status" value="1"/>
</dbReference>
<proteinExistence type="predicted"/>
<protein>
    <submittedName>
        <fullName evidence="4">Conjugative transposon TraM protein</fullName>
    </submittedName>
</protein>